<dbReference type="Pfam" id="PF01078">
    <property type="entry name" value="Mg_chelatase"/>
    <property type="match status" value="1"/>
</dbReference>
<evidence type="ECO:0000259" key="4">
    <source>
        <dbReference type="SMART" id="SM00382"/>
    </source>
</evidence>
<comment type="similarity">
    <text evidence="1">Belongs to the Mg-chelatase subunits D/I family. ComM subfamily.</text>
</comment>
<reference evidence="5 6" key="1">
    <citation type="submission" date="2019-02" db="EMBL/GenBank/DDBJ databases">
        <title>Draft genome sequence of Muricauda sp. 176CP4-71.</title>
        <authorList>
            <person name="Park J.-S."/>
        </authorList>
    </citation>
    <scope>NUCLEOTIDE SEQUENCE [LARGE SCALE GENOMIC DNA]</scope>
    <source>
        <strain evidence="5 6">176CP4-71</strain>
    </source>
</reference>
<dbReference type="InterPro" id="IPR001208">
    <property type="entry name" value="MCM_dom"/>
</dbReference>
<dbReference type="PANTHER" id="PTHR32039:SF7">
    <property type="entry name" value="COMPETENCE PROTEIN COMM"/>
    <property type="match status" value="1"/>
</dbReference>
<accession>A0A4Q8QEN6</accession>
<dbReference type="InterPro" id="IPR045006">
    <property type="entry name" value="CHLI-like"/>
</dbReference>
<dbReference type="Gene3D" id="3.30.230.10">
    <property type="match status" value="1"/>
</dbReference>
<evidence type="ECO:0000313" key="5">
    <source>
        <dbReference type="EMBL" id="TAI48962.1"/>
    </source>
</evidence>
<dbReference type="NCBIfam" id="TIGR00368">
    <property type="entry name" value="YifB family Mg chelatase-like AAA ATPase"/>
    <property type="match status" value="1"/>
</dbReference>
<keyword evidence="6" id="KW-1185">Reference proteome</keyword>
<dbReference type="InterPro" id="IPR003593">
    <property type="entry name" value="AAA+_ATPase"/>
</dbReference>
<dbReference type="GO" id="GO:0005524">
    <property type="term" value="F:ATP binding"/>
    <property type="evidence" value="ECO:0007669"/>
    <property type="project" value="UniProtKB-KW"/>
</dbReference>
<sequence length="510" mass="56179">MLTKVYGSAVFGIEATTVTVEVNIDRGIGYHLVGLPDNAVKESQFRIAAALRNNGFKIPGKKITINMAPADLRKEGSAYDLTLSMGILAASNQIEADEIDQYLIMGELSLDGSVLPIKGALPIAIKALEEGFKGFILPYENAREASIVEGLKVFGVKKIDEVIDFFEGRLTLQPLQIDIGKEFTENQEFSEFDFSDVKGQESIKRCMEIAAAGGHNIILIGPPGAGKTMLAKRLPSILPPMTLAEALETTKIHSVVGKVKTQGLMSQRPFRSPHHTISSAALVGGGSYPQPGEISLSHNGVLFLDELPEFERRVLEVMRQPMEDREVTIARAKFAVTYPSSFMLVASMNPSPGGYFNDPDSPITSSPSEMQRYLGKISGPLLDRIDIHIEATPVPFEQLSDDRKGESSLEIRKRVVAARELQTQRFTEMGIHYNAQMNTKHIRQFCFLEGTSKNLLKTAMEQLNLSARAYDRILKVARTIADLDGEEGILGQHISEAIQYRSLDREGWLG</sequence>
<dbReference type="GO" id="GO:0003677">
    <property type="term" value="F:DNA binding"/>
    <property type="evidence" value="ECO:0007669"/>
    <property type="project" value="InterPro"/>
</dbReference>
<proteinExistence type="inferred from homology"/>
<organism evidence="5 6">
    <name type="scientific">Flagellimonas allohymeniacidonis</name>
    <dbReference type="NCBI Taxonomy" id="2517819"/>
    <lineage>
        <taxon>Bacteria</taxon>
        <taxon>Pseudomonadati</taxon>
        <taxon>Bacteroidota</taxon>
        <taxon>Flavobacteriia</taxon>
        <taxon>Flavobacteriales</taxon>
        <taxon>Flavobacteriaceae</taxon>
        <taxon>Flagellimonas</taxon>
    </lineage>
</organism>
<keyword evidence="3 5" id="KW-0067">ATP-binding</keyword>
<dbReference type="InterPro" id="IPR014721">
    <property type="entry name" value="Ribsml_uS5_D2-typ_fold_subgr"/>
</dbReference>
<evidence type="ECO:0000256" key="3">
    <source>
        <dbReference type="ARBA" id="ARBA00022840"/>
    </source>
</evidence>
<name>A0A4Q8QEN6_9FLAO</name>
<dbReference type="OrthoDB" id="9813147at2"/>
<comment type="caution">
    <text evidence="5">The sequence shown here is derived from an EMBL/GenBank/DDBJ whole genome shotgun (WGS) entry which is preliminary data.</text>
</comment>
<evidence type="ECO:0000256" key="2">
    <source>
        <dbReference type="ARBA" id="ARBA00022741"/>
    </source>
</evidence>
<evidence type="ECO:0000256" key="1">
    <source>
        <dbReference type="ARBA" id="ARBA00006354"/>
    </source>
</evidence>
<dbReference type="InterPro" id="IPR025158">
    <property type="entry name" value="Mg_chelat-rel_C"/>
</dbReference>
<dbReference type="InterPro" id="IPR020568">
    <property type="entry name" value="Ribosomal_Su5_D2-typ_SF"/>
</dbReference>
<dbReference type="Gene3D" id="3.40.50.300">
    <property type="entry name" value="P-loop containing nucleotide triphosphate hydrolases"/>
    <property type="match status" value="1"/>
</dbReference>
<dbReference type="SMART" id="SM00382">
    <property type="entry name" value="AAA"/>
    <property type="match status" value="1"/>
</dbReference>
<dbReference type="PANTHER" id="PTHR32039">
    <property type="entry name" value="MAGNESIUM-CHELATASE SUBUNIT CHLI"/>
    <property type="match status" value="1"/>
</dbReference>
<dbReference type="EMBL" id="SGIU01000001">
    <property type="protein sequence ID" value="TAI48962.1"/>
    <property type="molecule type" value="Genomic_DNA"/>
</dbReference>
<keyword evidence="2" id="KW-0547">Nucleotide-binding</keyword>
<dbReference type="InterPro" id="IPR027417">
    <property type="entry name" value="P-loop_NTPase"/>
</dbReference>
<dbReference type="SUPFAM" id="SSF52540">
    <property type="entry name" value="P-loop containing nucleoside triphosphate hydrolases"/>
    <property type="match status" value="1"/>
</dbReference>
<dbReference type="AlphaFoldDB" id="A0A4Q8QEN6"/>
<dbReference type="InterPro" id="IPR004482">
    <property type="entry name" value="Mg_chelat-rel"/>
</dbReference>
<dbReference type="SUPFAM" id="SSF54211">
    <property type="entry name" value="Ribosomal protein S5 domain 2-like"/>
    <property type="match status" value="1"/>
</dbReference>
<dbReference type="Pfam" id="PF13541">
    <property type="entry name" value="ChlI"/>
    <property type="match status" value="1"/>
</dbReference>
<dbReference type="RefSeq" id="WP_130609959.1">
    <property type="nucleotide sequence ID" value="NZ_SGIU01000001.1"/>
</dbReference>
<gene>
    <name evidence="5" type="ORF">EW142_03970</name>
</gene>
<dbReference type="Proteomes" id="UP000291981">
    <property type="component" value="Unassembled WGS sequence"/>
</dbReference>
<feature type="domain" description="AAA+ ATPase" evidence="4">
    <location>
        <begin position="213"/>
        <end position="378"/>
    </location>
</feature>
<evidence type="ECO:0000313" key="6">
    <source>
        <dbReference type="Proteomes" id="UP000291981"/>
    </source>
</evidence>
<dbReference type="InterPro" id="IPR000523">
    <property type="entry name" value="Mg_chelatse_chII-like_cat_dom"/>
</dbReference>
<protein>
    <submittedName>
        <fullName evidence="5">ATP-binding protein</fullName>
    </submittedName>
</protein>
<dbReference type="Pfam" id="PF13335">
    <property type="entry name" value="Mg_chelatase_C"/>
    <property type="match status" value="1"/>
</dbReference>
<dbReference type="PRINTS" id="PR01657">
    <property type="entry name" value="MCMFAMILY"/>
</dbReference>